<protein>
    <recommendedName>
        <fullName evidence="3">DoxX protein</fullName>
    </recommendedName>
</protein>
<evidence type="ECO:0000313" key="2">
    <source>
        <dbReference type="Proteomes" id="UP000199350"/>
    </source>
</evidence>
<proteinExistence type="predicted"/>
<dbReference type="AlphaFoldDB" id="A0A1G9PW45"/>
<name>A0A1G9PW45_9CORY</name>
<reference evidence="2" key="1">
    <citation type="submission" date="2016-10" db="EMBL/GenBank/DDBJ databases">
        <authorList>
            <person name="Varghese N."/>
            <person name="Submissions S."/>
        </authorList>
    </citation>
    <scope>NUCLEOTIDE SEQUENCE [LARGE SCALE GENOMIC DNA]</scope>
    <source>
        <strain evidence="2">DSM 20632</strain>
    </source>
</reference>
<evidence type="ECO:0000313" key="1">
    <source>
        <dbReference type="EMBL" id="SDM02969.1"/>
    </source>
</evidence>
<gene>
    <name evidence="1" type="ORF">SAMN04488535_1632</name>
</gene>
<sequence length="153" mass="15920">MFNPLKVIPTGVFTKQDKANIGFASAALRIPTGLYVLNSGLGKFKAGKGTAEWLQNTAATGLPFVKEMDAENFAKLLASTETSLGTALLLPFVPNRLVGVGLTAFAAGLLSMYFGNDDMTEADGIRPSQDGTALAKDSWLAAIGAALVALPSK</sequence>
<organism evidence="1 2">
    <name type="scientific">Corynebacterium mycetoides</name>
    <dbReference type="NCBI Taxonomy" id="38302"/>
    <lineage>
        <taxon>Bacteria</taxon>
        <taxon>Bacillati</taxon>
        <taxon>Actinomycetota</taxon>
        <taxon>Actinomycetes</taxon>
        <taxon>Mycobacteriales</taxon>
        <taxon>Corynebacteriaceae</taxon>
        <taxon>Corynebacterium</taxon>
    </lineage>
</organism>
<keyword evidence="2" id="KW-1185">Reference proteome</keyword>
<accession>A0A1G9PW45</accession>
<dbReference type="Proteomes" id="UP000199350">
    <property type="component" value="Chromosome I"/>
</dbReference>
<dbReference type="EMBL" id="LT629700">
    <property type="protein sequence ID" value="SDM02969.1"/>
    <property type="molecule type" value="Genomic_DNA"/>
</dbReference>
<dbReference type="STRING" id="38302.SAMN04488535_1632"/>
<dbReference type="RefSeq" id="WP_092151049.1">
    <property type="nucleotide sequence ID" value="NZ_LT629700.1"/>
</dbReference>
<dbReference type="OrthoDB" id="3267263at2"/>
<evidence type="ECO:0008006" key="3">
    <source>
        <dbReference type="Google" id="ProtNLM"/>
    </source>
</evidence>